<evidence type="ECO:0000313" key="1">
    <source>
        <dbReference type="EMBL" id="KAJ9100720.1"/>
    </source>
</evidence>
<name>A0ACC2VMR5_9TREE</name>
<accession>A0ACC2VMR5</accession>
<evidence type="ECO:0000313" key="2">
    <source>
        <dbReference type="Proteomes" id="UP001230649"/>
    </source>
</evidence>
<gene>
    <name evidence="1" type="ORF">QFC20_005413</name>
</gene>
<dbReference type="EMBL" id="JASBWS010000074">
    <property type="protein sequence ID" value="KAJ9100720.1"/>
    <property type="molecule type" value="Genomic_DNA"/>
</dbReference>
<dbReference type="Proteomes" id="UP001230649">
    <property type="component" value="Unassembled WGS sequence"/>
</dbReference>
<organism evidence="1 2">
    <name type="scientific">Naganishia adeliensis</name>
    <dbReference type="NCBI Taxonomy" id="92952"/>
    <lineage>
        <taxon>Eukaryota</taxon>
        <taxon>Fungi</taxon>
        <taxon>Dikarya</taxon>
        <taxon>Basidiomycota</taxon>
        <taxon>Agaricomycotina</taxon>
        <taxon>Tremellomycetes</taxon>
        <taxon>Filobasidiales</taxon>
        <taxon>Filobasidiaceae</taxon>
        <taxon>Naganishia</taxon>
    </lineage>
</organism>
<proteinExistence type="predicted"/>
<reference evidence="1" key="1">
    <citation type="submission" date="2023-04" db="EMBL/GenBank/DDBJ databases">
        <title>Draft Genome sequencing of Naganishia species isolated from polar environments using Oxford Nanopore Technology.</title>
        <authorList>
            <person name="Leo P."/>
            <person name="Venkateswaran K."/>
        </authorList>
    </citation>
    <scope>NUCLEOTIDE SEQUENCE</scope>
    <source>
        <strain evidence="1">MNA-CCFEE 5262</strain>
    </source>
</reference>
<sequence length="437" mass="48146">MSIFKSRSAASSRRSSVADTKPTNSEILTDPAPGCGPKKTQTYTAVQQAMYALTLLLPESDPYHVWEKRFISDPGCSPRYMRASKWKMDNAKERIKGTLQWRRDYKPELILESDVSPEAETGKIILNGFDIDGRPILYLRPGRENKPKSPRQIRHLIFHLERAIDFMPPDVETVVIIVDYKSATSNTNPSVSTARQVLNILQNHYVERMGRAIVVNMPWWVNAFFTAITPFLDPVTKDKMRFNPTLPELVPVSQLDVEFGGENNFVFDHPIYWKTLVEFCHLAADGGRIDNNGQPCVPPLGRGAKAAFEDLAVSSQAHSGHSGKGNHTSAASSSATLTQHTNSAEQQSKSLQSDELHAGMQNLSVNPAPTFVGASSALSPTDDRRSTDSFASATETLSAEEAPVVPTAEGPPAGVVVFDHPPTREEQRHAEKLSDAI</sequence>
<protein>
    <submittedName>
        <fullName evidence="1">Uncharacterized protein</fullName>
    </submittedName>
</protein>
<keyword evidence="2" id="KW-1185">Reference proteome</keyword>
<comment type="caution">
    <text evidence="1">The sequence shown here is derived from an EMBL/GenBank/DDBJ whole genome shotgun (WGS) entry which is preliminary data.</text>
</comment>